<evidence type="ECO:0000313" key="1">
    <source>
        <dbReference type="EMBL" id="STJ54678.1"/>
    </source>
</evidence>
<dbReference type="EMBL" id="UGDD01000002">
    <property type="protein sequence ID" value="STJ54678.1"/>
    <property type="molecule type" value="Genomic_DNA"/>
</dbReference>
<sequence>MVSGDLHRSTVIFNYCNCTRVQFAPKDSTGINIMQVANIHAMSQRCMTKPEMISTCNSLPFLAFT</sequence>
<dbReference type="Proteomes" id="UP000254503">
    <property type="component" value="Unassembled WGS sequence"/>
</dbReference>
<reference evidence="1 2" key="1">
    <citation type="submission" date="2018-06" db="EMBL/GenBank/DDBJ databases">
        <authorList>
            <consortium name="Pathogen Informatics"/>
            <person name="Doyle S."/>
        </authorList>
    </citation>
    <scope>NUCLEOTIDE SEQUENCE [LARGE SCALE GENOMIC DNA]</scope>
    <source>
        <strain evidence="1 2">NCTC9045</strain>
    </source>
</reference>
<dbReference type="AlphaFoldDB" id="A0A376WXI5"/>
<protein>
    <submittedName>
        <fullName evidence="1">Uncharacterized protein</fullName>
    </submittedName>
</protein>
<name>A0A376WXI5_ECOLX</name>
<proteinExistence type="predicted"/>
<gene>
    <name evidence="1" type="ORF">NCTC9045_02581</name>
</gene>
<organism evidence="1 2">
    <name type="scientific">Escherichia coli</name>
    <dbReference type="NCBI Taxonomy" id="562"/>
    <lineage>
        <taxon>Bacteria</taxon>
        <taxon>Pseudomonadati</taxon>
        <taxon>Pseudomonadota</taxon>
        <taxon>Gammaproteobacteria</taxon>
        <taxon>Enterobacterales</taxon>
        <taxon>Enterobacteriaceae</taxon>
        <taxon>Escherichia</taxon>
    </lineage>
</organism>
<evidence type="ECO:0000313" key="2">
    <source>
        <dbReference type="Proteomes" id="UP000254503"/>
    </source>
</evidence>
<accession>A0A376WXI5</accession>